<dbReference type="Proteomes" id="UP000095727">
    <property type="component" value="Unassembled WGS sequence"/>
</dbReference>
<evidence type="ECO:0000313" key="1">
    <source>
        <dbReference type="EMBL" id="CUM90640.1"/>
    </source>
</evidence>
<name>A0A173SKB5_9FIRM</name>
<dbReference type="EMBL" id="CYXR01000009">
    <property type="protein sequence ID" value="CUM90640.1"/>
    <property type="molecule type" value="Genomic_DNA"/>
</dbReference>
<proteinExistence type="predicted"/>
<dbReference type="AlphaFoldDB" id="A0A173SKB5"/>
<organism evidence="1 2">
    <name type="scientific">Coprococcus comes</name>
    <dbReference type="NCBI Taxonomy" id="410072"/>
    <lineage>
        <taxon>Bacteria</taxon>
        <taxon>Bacillati</taxon>
        <taxon>Bacillota</taxon>
        <taxon>Clostridia</taxon>
        <taxon>Lachnospirales</taxon>
        <taxon>Lachnospiraceae</taxon>
        <taxon>Coprococcus</taxon>
    </lineage>
</organism>
<reference evidence="1 2" key="1">
    <citation type="submission" date="2015-09" db="EMBL/GenBank/DDBJ databases">
        <authorList>
            <consortium name="Pathogen Informatics"/>
        </authorList>
    </citation>
    <scope>NUCLEOTIDE SEQUENCE [LARGE SCALE GENOMIC DNA]</scope>
    <source>
        <strain evidence="1 2">2789STDY5834962</strain>
    </source>
</reference>
<dbReference type="RefSeq" id="WP_055156432.1">
    <property type="nucleotide sequence ID" value="NZ_CYXR01000009.1"/>
</dbReference>
<gene>
    <name evidence="1" type="ORF">ERS852574_01479</name>
</gene>
<protein>
    <submittedName>
        <fullName evidence="1">Uncharacterized protein</fullName>
    </submittedName>
</protein>
<accession>A0A173SKB5</accession>
<sequence length="78" mass="8662">MAKRLFQQSLSDHCVGRSLSFGKVVAYSPRGSLSHKRICLLYSVVKELWRKRVAVGLVFNAGGVKDVLLELFNKIIGA</sequence>
<evidence type="ECO:0000313" key="2">
    <source>
        <dbReference type="Proteomes" id="UP000095727"/>
    </source>
</evidence>